<dbReference type="Pfam" id="PF00561">
    <property type="entry name" value="Abhydrolase_1"/>
    <property type="match status" value="1"/>
</dbReference>
<dbReference type="InterPro" id="IPR000073">
    <property type="entry name" value="AB_hydrolase_1"/>
</dbReference>
<dbReference type="STRING" id="1081108.A0A168I5Z4"/>
<reference evidence="2 3" key="1">
    <citation type="journal article" date="2016" name="Genome Biol. Evol.">
        <title>Divergent and convergent evolution of fungal pathogenicity.</title>
        <authorList>
            <person name="Shang Y."/>
            <person name="Xiao G."/>
            <person name="Zheng P."/>
            <person name="Cen K."/>
            <person name="Zhan S."/>
            <person name="Wang C."/>
        </authorList>
    </citation>
    <scope>NUCLEOTIDE SEQUENCE [LARGE SCALE GENOMIC DNA]</scope>
    <source>
        <strain evidence="2 3">RCEF 1005</strain>
    </source>
</reference>
<dbReference type="InterPro" id="IPR029058">
    <property type="entry name" value="AB_hydrolase_fold"/>
</dbReference>
<dbReference type="OrthoDB" id="408373at2759"/>
<sequence>MLQGFATFNVRVQAEPEIVSIFGLKSNHDDKLPALLLLHGFPQNHHIWSRVAPLLAGSYNVVAMDLRGYGKSSKPKSVSAYAKSAMARDCVAVMDALGYTGGFYVCAHDRGARVAHKLCVDFPARIQKAIFLDICPTLAMYENAGLEFAKSYFHWFFLIQKEPFPETLISTSPREFAKMFMGGRQVEGLTIFDDSSFNSYVEALGDIDTIHSMCQDYRASASLDLDEARDDLASGRLIRCPLRVLWSDRGVVEKCFSAVKEWQAVSVDDVTVEGHSVDSGHYIPEQIPDTVVSEILDLFC</sequence>
<name>A0A168I5Z4_CORDF</name>
<proteinExistence type="predicted"/>
<keyword evidence="3" id="KW-1185">Reference proteome</keyword>
<dbReference type="AlphaFoldDB" id="A0A168I5Z4"/>
<evidence type="ECO:0000259" key="1">
    <source>
        <dbReference type="Pfam" id="PF00561"/>
    </source>
</evidence>
<comment type="caution">
    <text evidence="2">The sequence shown here is derived from an EMBL/GenBank/DDBJ whole genome shotgun (WGS) entry which is preliminary data.</text>
</comment>
<evidence type="ECO:0000313" key="2">
    <source>
        <dbReference type="EMBL" id="OAA78807.1"/>
    </source>
</evidence>
<dbReference type="Gene3D" id="3.40.50.1820">
    <property type="entry name" value="alpha/beta hydrolase"/>
    <property type="match status" value="1"/>
</dbReference>
<protein>
    <recommendedName>
        <fullName evidence="1">AB hydrolase-1 domain-containing protein</fullName>
    </recommendedName>
</protein>
<gene>
    <name evidence="2" type="ORF">LEL_02293</name>
</gene>
<dbReference type="PANTHER" id="PTHR43329">
    <property type="entry name" value="EPOXIDE HYDROLASE"/>
    <property type="match status" value="1"/>
</dbReference>
<feature type="domain" description="AB hydrolase-1" evidence="1">
    <location>
        <begin position="33"/>
        <end position="168"/>
    </location>
</feature>
<accession>A0A168I5Z4</accession>
<dbReference type="Proteomes" id="UP000076881">
    <property type="component" value="Unassembled WGS sequence"/>
</dbReference>
<organism evidence="2 3">
    <name type="scientific">Akanthomyces lecanii RCEF 1005</name>
    <dbReference type="NCBI Taxonomy" id="1081108"/>
    <lineage>
        <taxon>Eukaryota</taxon>
        <taxon>Fungi</taxon>
        <taxon>Dikarya</taxon>
        <taxon>Ascomycota</taxon>
        <taxon>Pezizomycotina</taxon>
        <taxon>Sordariomycetes</taxon>
        <taxon>Hypocreomycetidae</taxon>
        <taxon>Hypocreales</taxon>
        <taxon>Cordycipitaceae</taxon>
        <taxon>Akanthomyces</taxon>
        <taxon>Cordyceps confragosa</taxon>
    </lineage>
</organism>
<dbReference type="SUPFAM" id="SSF53474">
    <property type="entry name" value="alpha/beta-Hydrolases"/>
    <property type="match status" value="1"/>
</dbReference>
<dbReference type="EMBL" id="AZHF01000002">
    <property type="protein sequence ID" value="OAA78807.1"/>
    <property type="molecule type" value="Genomic_DNA"/>
</dbReference>
<evidence type="ECO:0000313" key="3">
    <source>
        <dbReference type="Proteomes" id="UP000076881"/>
    </source>
</evidence>